<evidence type="ECO:0000256" key="1">
    <source>
        <dbReference type="SAM" id="Phobius"/>
    </source>
</evidence>
<dbReference type="eggNOG" id="COG5433">
    <property type="taxonomic scope" value="Bacteria"/>
</dbReference>
<gene>
    <name evidence="4" type="ORF">HMPREF9465_02145</name>
</gene>
<dbReference type="InterPro" id="IPR002559">
    <property type="entry name" value="Transposase_11"/>
</dbReference>
<evidence type="ECO:0000259" key="3">
    <source>
        <dbReference type="Pfam" id="PF13808"/>
    </source>
</evidence>
<dbReference type="InterPro" id="IPR051698">
    <property type="entry name" value="Transposase_11-like"/>
</dbReference>
<dbReference type="GO" id="GO:0004803">
    <property type="term" value="F:transposase activity"/>
    <property type="evidence" value="ECO:0007669"/>
    <property type="project" value="InterPro"/>
</dbReference>
<keyword evidence="1" id="KW-1133">Transmembrane helix</keyword>
<evidence type="ECO:0000313" key="5">
    <source>
        <dbReference type="Proteomes" id="UP000005835"/>
    </source>
</evidence>
<accession>K1KEZ6</accession>
<protein>
    <recommendedName>
        <fullName evidence="6">Transposase IS4-like domain-containing protein</fullName>
    </recommendedName>
</protein>
<dbReference type="GO" id="GO:0006313">
    <property type="term" value="P:DNA transposition"/>
    <property type="evidence" value="ECO:0007669"/>
    <property type="project" value="InterPro"/>
</dbReference>
<feature type="transmembrane region" description="Helical" evidence="1">
    <location>
        <begin position="136"/>
        <end position="158"/>
    </location>
</feature>
<dbReference type="InterPro" id="IPR032806">
    <property type="entry name" value="YbfD_N"/>
</dbReference>
<dbReference type="PANTHER" id="PTHR30298">
    <property type="entry name" value="H REPEAT-ASSOCIATED PREDICTED TRANSPOSASE"/>
    <property type="match status" value="1"/>
</dbReference>
<comment type="caution">
    <text evidence="4">The sequence shown here is derived from an EMBL/GenBank/DDBJ whole genome shotgun (WGS) entry which is preliminary data.</text>
</comment>
<keyword evidence="5" id="KW-1185">Reference proteome</keyword>
<dbReference type="STRING" id="742823.HMPREF9465_02145"/>
<keyword evidence="1" id="KW-0812">Transmembrane</keyword>
<proteinExistence type="predicted"/>
<dbReference type="Pfam" id="PF13808">
    <property type="entry name" value="DDE_Tnp_1_assoc"/>
    <property type="match status" value="1"/>
</dbReference>
<dbReference type="HOGENOM" id="CLU_542813_0_0_4"/>
<organism evidence="4 5">
    <name type="scientific">Sutterella wadsworthensis 2_1_59BFAA</name>
    <dbReference type="NCBI Taxonomy" id="742823"/>
    <lineage>
        <taxon>Bacteria</taxon>
        <taxon>Pseudomonadati</taxon>
        <taxon>Pseudomonadota</taxon>
        <taxon>Betaproteobacteria</taxon>
        <taxon>Burkholderiales</taxon>
        <taxon>Sutterellaceae</taxon>
        <taxon>Sutterella</taxon>
    </lineage>
</organism>
<dbReference type="InterPro" id="IPR047647">
    <property type="entry name" value="ISAs1_transpos"/>
</dbReference>
<evidence type="ECO:0008006" key="6">
    <source>
        <dbReference type="Google" id="ProtNLM"/>
    </source>
</evidence>
<dbReference type="EMBL" id="ADMG01000048">
    <property type="protein sequence ID" value="EKB30254.1"/>
    <property type="molecule type" value="Genomic_DNA"/>
</dbReference>
<feature type="domain" description="Transposase IS4-like" evidence="2">
    <location>
        <begin position="212"/>
        <end position="452"/>
    </location>
</feature>
<dbReference type="Pfam" id="PF01609">
    <property type="entry name" value="DDE_Tnp_1"/>
    <property type="match status" value="1"/>
</dbReference>
<dbReference type="NCBIfam" id="NF033564">
    <property type="entry name" value="transpos_ISAs1"/>
    <property type="match status" value="1"/>
</dbReference>
<dbReference type="PANTHER" id="PTHR30298:SF0">
    <property type="entry name" value="PROTEIN YBFL-RELATED"/>
    <property type="match status" value="1"/>
</dbReference>
<dbReference type="Proteomes" id="UP000005835">
    <property type="component" value="Unassembled WGS sequence"/>
</dbReference>
<evidence type="ECO:0000313" key="4">
    <source>
        <dbReference type="EMBL" id="EKB30254.1"/>
    </source>
</evidence>
<name>K1KEZ6_9BURK</name>
<dbReference type="RefSeq" id="WP_005436960.1">
    <property type="nucleotide sequence ID" value="NZ_JH815520.1"/>
</dbReference>
<dbReference type="AlphaFoldDB" id="K1KEZ6"/>
<evidence type="ECO:0000259" key="2">
    <source>
        <dbReference type="Pfam" id="PF01609"/>
    </source>
</evidence>
<dbReference type="PATRIC" id="fig|742823.3.peg.2155"/>
<dbReference type="GO" id="GO:0003677">
    <property type="term" value="F:DNA binding"/>
    <property type="evidence" value="ECO:0007669"/>
    <property type="project" value="InterPro"/>
</dbReference>
<feature type="domain" description="H repeat-associated protein N-terminal" evidence="3">
    <location>
        <begin position="115"/>
        <end position="198"/>
    </location>
</feature>
<sequence length="502" mass="56014">MAFKVPAEIHELVPEELRSKYGIYWSSKGERYYVFRDVAHVYDPSKKRSSVKRVALGSIKDGVFTYSPSYLKTLKIAKLQEQNETLSKSAASGETRRPEPTTVVKPKVVREIQKALEPVVDPRLHRKKVAYPLQTVLTVVLLAAFAGLTSAVSAAVYWRQHRAELAELIDDFPEEDISHDTINRVLQLIDAEQFHGLLTRMTSGLISQAVNRVFHIDGQAVTASKSDTALKGRYVFNAYDSINQVVVASLLIEEKKNEISTAIELLSMLDLKPGDLITADAMNTQKALVQYLAERGVGYCLAIKENHPTLQKEVHFLFATVEESRRRKCRTLDADRGRIEERSVTVLPASLLSNRFHQEWNGLKGGCIVKVTNNTEAKGKRGRNSSQTRYFMTTIPFSEDAAAVAGEIIRRHWSIENNVHWALDVSFDQDRMQCTNANYLSNRVTLNKIALNVLRAAQNATDVNGRRNSVKTMQQLCSTPAGAIETMGTALGLQGLLDGVKG</sequence>
<keyword evidence="1" id="KW-0472">Membrane</keyword>
<reference evidence="4 5" key="1">
    <citation type="submission" date="2012-05" db="EMBL/GenBank/DDBJ databases">
        <title>The Genome Sequence of Sutterella wadsworthensis 2_1_59BFAA.</title>
        <authorList>
            <consortium name="The Broad Institute Genome Sequencing Platform"/>
            <person name="Earl A."/>
            <person name="Ward D."/>
            <person name="Feldgarden M."/>
            <person name="Gevers D."/>
            <person name="Daigneault M."/>
            <person name="Strauss J."/>
            <person name="Allen-Vercoe E."/>
            <person name="Walker B."/>
            <person name="Young S.K."/>
            <person name="Zeng Q."/>
            <person name="Gargeya S."/>
            <person name="Fitzgerald M."/>
            <person name="Haas B."/>
            <person name="Abouelleil A."/>
            <person name="Alvarado L."/>
            <person name="Arachchi H.M."/>
            <person name="Berlin A.M."/>
            <person name="Chapman S.B."/>
            <person name="Goldberg J."/>
            <person name="Griggs A."/>
            <person name="Gujja S."/>
            <person name="Hansen M."/>
            <person name="Howarth C."/>
            <person name="Imamovic A."/>
            <person name="Larimer J."/>
            <person name="McCowen C."/>
            <person name="Montmayeur A."/>
            <person name="Murphy C."/>
            <person name="Neiman D."/>
            <person name="Pearson M."/>
            <person name="Priest M."/>
            <person name="Roberts A."/>
            <person name="Saif S."/>
            <person name="Shea T."/>
            <person name="Sisk P."/>
            <person name="Sykes S."/>
            <person name="Wortman J."/>
            <person name="Nusbaum C."/>
            <person name="Birren B."/>
        </authorList>
    </citation>
    <scope>NUCLEOTIDE SEQUENCE [LARGE SCALE GENOMIC DNA]</scope>
    <source>
        <strain evidence="4 5">2_1_59BFAA</strain>
    </source>
</reference>